<evidence type="ECO:0000313" key="4">
    <source>
        <dbReference type="Proteomes" id="UP000823928"/>
    </source>
</evidence>
<dbReference type="PANTHER" id="PTHR46558:SF11">
    <property type="entry name" value="HTH-TYPE TRANSCRIPTIONAL REGULATOR XRE"/>
    <property type="match status" value="1"/>
</dbReference>
<evidence type="ECO:0000256" key="1">
    <source>
        <dbReference type="ARBA" id="ARBA00023125"/>
    </source>
</evidence>
<dbReference type="PANTHER" id="PTHR46558">
    <property type="entry name" value="TRACRIPTIONAL REGULATORY PROTEIN-RELATED-RELATED"/>
    <property type="match status" value="1"/>
</dbReference>
<accession>A0A9D1JPS8</accession>
<dbReference type="Pfam" id="PF01381">
    <property type="entry name" value="HTH_3"/>
    <property type="match status" value="1"/>
</dbReference>
<dbReference type="CDD" id="cd00093">
    <property type="entry name" value="HTH_XRE"/>
    <property type="match status" value="2"/>
</dbReference>
<sequence length="146" mass="16431">MVNLSKLSESLKELMAEHNLNQVALAAKLGSGRTKFSDILDAKNAPNYNTFVKLIGYFNCSADFLLGLKEYPCEDVQYKPVQAFSERLRDMFSNSGTSQYAFVKQTKTSWSVLYNWLTGKTLPSVDNLVKVANYFSCSVDYLLGRV</sequence>
<dbReference type="InterPro" id="IPR001387">
    <property type="entry name" value="Cro/C1-type_HTH"/>
</dbReference>
<protein>
    <submittedName>
        <fullName evidence="3">Helix-turn-helix transcriptional regulator</fullName>
    </submittedName>
</protein>
<dbReference type="Proteomes" id="UP000823928">
    <property type="component" value="Unassembled WGS sequence"/>
</dbReference>
<dbReference type="GO" id="GO:0003677">
    <property type="term" value="F:DNA binding"/>
    <property type="evidence" value="ECO:0007669"/>
    <property type="project" value="UniProtKB-KW"/>
</dbReference>
<dbReference type="SMART" id="SM00530">
    <property type="entry name" value="HTH_XRE"/>
    <property type="match status" value="2"/>
</dbReference>
<organism evidence="3 4">
    <name type="scientific">Candidatus Scatousia excrementigallinarum</name>
    <dbReference type="NCBI Taxonomy" id="2840935"/>
    <lineage>
        <taxon>Bacteria</taxon>
        <taxon>Candidatus Scatousia</taxon>
    </lineage>
</organism>
<reference evidence="3" key="2">
    <citation type="journal article" date="2021" name="PeerJ">
        <title>Extensive microbial diversity within the chicken gut microbiome revealed by metagenomics and culture.</title>
        <authorList>
            <person name="Gilroy R."/>
            <person name="Ravi A."/>
            <person name="Getino M."/>
            <person name="Pursley I."/>
            <person name="Horton D.L."/>
            <person name="Alikhan N.F."/>
            <person name="Baker D."/>
            <person name="Gharbi K."/>
            <person name="Hall N."/>
            <person name="Watson M."/>
            <person name="Adriaenssens E.M."/>
            <person name="Foster-Nyarko E."/>
            <person name="Jarju S."/>
            <person name="Secka A."/>
            <person name="Antonio M."/>
            <person name="Oren A."/>
            <person name="Chaudhuri R.R."/>
            <person name="La Ragione R."/>
            <person name="Hildebrand F."/>
            <person name="Pallen M.J."/>
        </authorList>
    </citation>
    <scope>NUCLEOTIDE SEQUENCE</scope>
    <source>
        <strain evidence="3">6276</strain>
    </source>
</reference>
<proteinExistence type="predicted"/>
<dbReference type="PROSITE" id="PS50943">
    <property type="entry name" value="HTH_CROC1"/>
    <property type="match status" value="2"/>
</dbReference>
<reference evidence="3" key="1">
    <citation type="submission" date="2020-10" db="EMBL/GenBank/DDBJ databases">
        <authorList>
            <person name="Gilroy R."/>
        </authorList>
    </citation>
    <scope>NUCLEOTIDE SEQUENCE</scope>
    <source>
        <strain evidence="3">6276</strain>
    </source>
</reference>
<name>A0A9D1JPS8_9BACT</name>
<dbReference type="InterPro" id="IPR010982">
    <property type="entry name" value="Lambda_DNA-bd_dom_sf"/>
</dbReference>
<dbReference type="Gene3D" id="1.10.260.40">
    <property type="entry name" value="lambda repressor-like DNA-binding domains"/>
    <property type="match status" value="2"/>
</dbReference>
<feature type="domain" description="HTH cro/C1-type" evidence="2">
    <location>
        <begin position="111"/>
        <end position="142"/>
    </location>
</feature>
<feature type="domain" description="HTH cro/C1-type" evidence="2">
    <location>
        <begin position="11"/>
        <end position="65"/>
    </location>
</feature>
<evidence type="ECO:0000313" key="3">
    <source>
        <dbReference type="EMBL" id="HIS37550.1"/>
    </source>
</evidence>
<dbReference type="EMBL" id="DVIU01000270">
    <property type="protein sequence ID" value="HIS37550.1"/>
    <property type="molecule type" value="Genomic_DNA"/>
</dbReference>
<comment type="caution">
    <text evidence="3">The sequence shown here is derived from an EMBL/GenBank/DDBJ whole genome shotgun (WGS) entry which is preliminary data.</text>
</comment>
<keyword evidence="1" id="KW-0238">DNA-binding</keyword>
<evidence type="ECO:0000259" key="2">
    <source>
        <dbReference type="PROSITE" id="PS50943"/>
    </source>
</evidence>
<gene>
    <name evidence="3" type="ORF">IAC10_13170</name>
</gene>
<dbReference type="SUPFAM" id="SSF47413">
    <property type="entry name" value="lambda repressor-like DNA-binding domains"/>
    <property type="match status" value="2"/>
</dbReference>
<dbReference type="AlphaFoldDB" id="A0A9D1JPS8"/>